<dbReference type="Pfam" id="PF13637">
    <property type="entry name" value="Ank_4"/>
    <property type="match status" value="1"/>
</dbReference>
<dbReference type="Gene3D" id="1.25.40.20">
    <property type="entry name" value="Ankyrin repeat-containing domain"/>
    <property type="match status" value="4"/>
</dbReference>
<feature type="repeat" description="ANK" evidence="3">
    <location>
        <begin position="194"/>
        <end position="226"/>
    </location>
</feature>
<dbReference type="Proteomes" id="UP000624244">
    <property type="component" value="Unassembled WGS sequence"/>
</dbReference>
<protein>
    <recommendedName>
        <fullName evidence="7">Ankyrin repeat protein</fullName>
    </recommendedName>
</protein>
<evidence type="ECO:0000313" key="5">
    <source>
        <dbReference type="EMBL" id="KAF5853517.1"/>
    </source>
</evidence>
<dbReference type="AlphaFoldDB" id="A0A8H6DZ87"/>
<evidence type="ECO:0000256" key="1">
    <source>
        <dbReference type="ARBA" id="ARBA00022737"/>
    </source>
</evidence>
<feature type="region of interest" description="Disordered" evidence="4">
    <location>
        <begin position="472"/>
        <end position="492"/>
    </location>
</feature>
<dbReference type="PROSITE" id="PS50088">
    <property type="entry name" value="ANK_REPEAT"/>
    <property type="match status" value="4"/>
</dbReference>
<feature type="repeat" description="ANK" evidence="3">
    <location>
        <begin position="28"/>
        <end position="60"/>
    </location>
</feature>
<dbReference type="SUPFAM" id="SSF48403">
    <property type="entry name" value="Ankyrin repeat"/>
    <property type="match status" value="2"/>
</dbReference>
<dbReference type="SMART" id="SM00248">
    <property type="entry name" value="ANK"/>
    <property type="match status" value="11"/>
</dbReference>
<comment type="caution">
    <text evidence="5">The sequence shown here is derived from an EMBL/GenBank/DDBJ whole genome shotgun (WGS) entry which is preliminary data.</text>
</comment>
<sequence length="534" mass="60003">MQAAISGNITTLDSLMGFGFTVDTRADDQSTVLHCAARSGQARTVQYLLDKGASRETFNDKRRQPLHEAILSGNSDTLKALIQYTSEGQRPYADRDTMRYLALTKNMEVFDLYAGRLGIELTATDATKMLHYAIRAENDTIVAALLKHPEIELDGADVQGHAPIHKAAFYGSSKVMSLMLASDRINTSLTTAHENMSAIHIAARYGRTEIIEQMLHLVIRINYFDRDLCTALHHAAASGKLDTITLLLTFNGHWKAVQFFLKYNYPESHCDSMIKPPKNGEFIKKDVVSALLNHADFRNPNITRPGRKGNLLHCAARSGDDEVMAVLLAHEKIDVNERDSYRDNPLMVAAKRGHIEVVRLLLEHEKIDVNEQYFYRDNPLMVAAKSGHIEVVRLLLEHPKIDVNKQYSYRDNPLMVAAKSGQIEVARLLLQHPEIDVNIKDNWNLTPLQRARRNSHKEVVDLLLSQGVIDDDEVNSPTTTTETSNIPMAQDAGHTYDMDQQSELGNDPDFDLEGFLEDIPGWKEFSDAGDEMVE</sequence>
<evidence type="ECO:0008006" key="7">
    <source>
        <dbReference type="Google" id="ProtNLM"/>
    </source>
</evidence>
<accession>A0A8H6DZ87</accession>
<dbReference type="PANTHER" id="PTHR24198">
    <property type="entry name" value="ANKYRIN REPEAT AND PROTEIN KINASE DOMAIN-CONTAINING PROTEIN"/>
    <property type="match status" value="1"/>
</dbReference>
<organism evidence="5 6">
    <name type="scientific">Cochliobolus sativus</name>
    <name type="common">Common root rot and spot blotch fungus</name>
    <name type="synonym">Bipolaris sorokiniana</name>
    <dbReference type="NCBI Taxonomy" id="45130"/>
    <lineage>
        <taxon>Eukaryota</taxon>
        <taxon>Fungi</taxon>
        <taxon>Dikarya</taxon>
        <taxon>Ascomycota</taxon>
        <taxon>Pezizomycotina</taxon>
        <taxon>Dothideomycetes</taxon>
        <taxon>Pleosporomycetidae</taxon>
        <taxon>Pleosporales</taxon>
        <taxon>Pleosporineae</taxon>
        <taxon>Pleosporaceae</taxon>
        <taxon>Bipolaris</taxon>
    </lineage>
</organism>
<dbReference type="InterPro" id="IPR002110">
    <property type="entry name" value="Ankyrin_rpt"/>
</dbReference>
<feature type="compositionally biased region" description="Polar residues" evidence="4">
    <location>
        <begin position="475"/>
        <end position="487"/>
    </location>
</feature>
<name>A0A8H6DZ87_COCSA</name>
<dbReference type="PROSITE" id="PS50297">
    <property type="entry name" value="ANK_REP_REGION"/>
    <property type="match status" value="3"/>
</dbReference>
<feature type="repeat" description="ANK" evidence="3">
    <location>
        <begin position="341"/>
        <end position="364"/>
    </location>
</feature>
<feature type="repeat" description="ANK" evidence="3">
    <location>
        <begin position="375"/>
        <end position="398"/>
    </location>
</feature>
<reference evidence="5" key="1">
    <citation type="submission" date="2019-11" db="EMBL/GenBank/DDBJ databases">
        <title>Bipolaris sorokiniana Genome sequencing.</title>
        <authorList>
            <person name="Wang H."/>
        </authorList>
    </citation>
    <scope>NUCLEOTIDE SEQUENCE</scope>
</reference>
<dbReference type="EMBL" id="WNKQ01000002">
    <property type="protein sequence ID" value="KAF5853517.1"/>
    <property type="molecule type" value="Genomic_DNA"/>
</dbReference>
<dbReference type="PANTHER" id="PTHR24198:SF165">
    <property type="entry name" value="ANKYRIN REPEAT-CONTAINING PROTEIN-RELATED"/>
    <property type="match status" value="1"/>
</dbReference>
<dbReference type="InterPro" id="IPR036770">
    <property type="entry name" value="Ankyrin_rpt-contain_sf"/>
</dbReference>
<keyword evidence="1" id="KW-0677">Repeat</keyword>
<dbReference type="Pfam" id="PF12796">
    <property type="entry name" value="Ank_2"/>
    <property type="match status" value="3"/>
</dbReference>
<gene>
    <name evidence="5" type="ORF">GGP41_002034</name>
</gene>
<keyword evidence="2 3" id="KW-0040">ANK repeat</keyword>
<evidence type="ECO:0000256" key="2">
    <source>
        <dbReference type="ARBA" id="ARBA00023043"/>
    </source>
</evidence>
<evidence type="ECO:0000256" key="3">
    <source>
        <dbReference type="PROSITE-ProRule" id="PRU00023"/>
    </source>
</evidence>
<evidence type="ECO:0000313" key="6">
    <source>
        <dbReference type="Proteomes" id="UP000624244"/>
    </source>
</evidence>
<proteinExistence type="predicted"/>
<evidence type="ECO:0000256" key="4">
    <source>
        <dbReference type="SAM" id="MobiDB-lite"/>
    </source>
</evidence>